<comment type="pathway">
    <text evidence="1">Cofactor biosynthesis; riboflavin biosynthesis.</text>
</comment>
<accession>A0ABN3D868</accession>
<evidence type="ECO:0000313" key="5">
    <source>
        <dbReference type="EMBL" id="GAA2223726.1"/>
    </source>
</evidence>
<reference evidence="5 6" key="1">
    <citation type="journal article" date="2019" name="Int. J. Syst. Evol. Microbiol.">
        <title>The Global Catalogue of Microorganisms (GCM) 10K type strain sequencing project: providing services to taxonomists for standard genome sequencing and annotation.</title>
        <authorList>
            <consortium name="The Broad Institute Genomics Platform"/>
            <consortium name="The Broad Institute Genome Sequencing Center for Infectious Disease"/>
            <person name="Wu L."/>
            <person name="Ma J."/>
        </authorList>
    </citation>
    <scope>NUCLEOTIDE SEQUENCE [LARGE SCALE GENOMIC DNA]</scope>
    <source>
        <strain evidence="5 6">JCM 16117</strain>
    </source>
</reference>
<keyword evidence="3" id="KW-0560">Oxidoreductase</keyword>
<dbReference type="InterPro" id="IPR024072">
    <property type="entry name" value="DHFR-like_dom_sf"/>
</dbReference>
<evidence type="ECO:0000256" key="2">
    <source>
        <dbReference type="ARBA" id="ARBA00022857"/>
    </source>
</evidence>
<evidence type="ECO:0000256" key="1">
    <source>
        <dbReference type="ARBA" id="ARBA00005104"/>
    </source>
</evidence>
<dbReference type="Proteomes" id="UP001500929">
    <property type="component" value="Unassembled WGS sequence"/>
</dbReference>
<organism evidence="5 6">
    <name type="scientific">Herbiconiux moechotypicola</name>
    <dbReference type="NCBI Taxonomy" id="637393"/>
    <lineage>
        <taxon>Bacteria</taxon>
        <taxon>Bacillati</taxon>
        <taxon>Actinomycetota</taxon>
        <taxon>Actinomycetes</taxon>
        <taxon>Micrococcales</taxon>
        <taxon>Microbacteriaceae</taxon>
        <taxon>Herbiconiux</taxon>
    </lineage>
</organism>
<evidence type="ECO:0000313" key="6">
    <source>
        <dbReference type="Proteomes" id="UP001500929"/>
    </source>
</evidence>
<keyword evidence="6" id="KW-1185">Reference proteome</keyword>
<dbReference type="PANTHER" id="PTHR38011:SF7">
    <property type="entry name" value="2,5-DIAMINO-6-RIBOSYLAMINO-4(3H)-PYRIMIDINONE 5'-PHOSPHATE REDUCTASE"/>
    <property type="match status" value="1"/>
</dbReference>
<dbReference type="SUPFAM" id="SSF53597">
    <property type="entry name" value="Dihydrofolate reductase-like"/>
    <property type="match status" value="1"/>
</dbReference>
<keyword evidence="2" id="KW-0521">NADP</keyword>
<sequence>MSAAVPREAIDSFPEIVPVLPVAGAPLDAEALLQRFSAPDRSTPTLRVNFIQSIDGSATLGGLSGALGGPADKAVFDTLRAVSDVVLAGAGTARDEGYGALTVAERFVDWRVAHGLPPHPVMALVSGSLDLDPQSALFRQAPVRPIVFTTRRAPQDARERLREVADVVDAGEEHADPTTIRASLTARGLRQVLCEGGPSLFGAFVAADQVDELCLTTSPMLEGGAGPRIASAVGAASAARAMELDSLLRSGSMLLARWVRARGDSGSTGVA</sequence>
<dbReference type="PANTHER" id="PTHR38011">
    <property type="entry name" value="DIHYDROFOLATE REDUCTASE FAMILY PROTEIN (AFU_ORTHOLOGUE AFUA_8G06820)"/>
    <property type="match status" value="1"/>
</dbReference>
<protein>
    <submittedName>
        <fullName evidence="5">Pyrimidine reductase family protein</fullName>
    </submittedName>
</protein>
<dbReference type="InterPro" id="IPR050765">
    <property type="entry name" value="Riboflavin_Biosynth_HTPR"/>
</dbReference>
<comment type="caution">
    <text evidence="5">The sequence shown here is derived from an EMBL/GenBank/DDBJ whole genome shotgun (WGS) entry which is preliminary data.</text>
</comment>
<name>A0ABN3D868_9MICO</name>
<evidence type="ECO:0000259" key="4">
    <source>
        <dbReference type="Pfam" id="PF01872"/>
    </source>
</evidence>
<dbReference type="InterPro" id="IPR002734">
    <property type="entry name" value="RibDG_C"/>
</dbReference>
<dbReference type="EMBL" id="BAAAQY010000001">
    <property type="protein sequence ID" value="GAA2223726.1"/>
    <property type="molecule type" value="Genomic_DNA"/>
</dbReference>
<dbReference type="Pfam" id="PF01872">
    <property type="entry name" value="RibD_C"/>
    <property type="match status" value="1"/>
</dbReference>
<gene>
    <name evidence="5" type="ORF">GCM10009851_03680</name>
</gene>
<feature type="domain" description="Bacterial bifunctional deaminase-reductase C-terminal" evidence="4">
    <location>
        <begin position="44"/>
        <end position="251"/>
    </location>
</feature>
<dbReference type="Gene3D" id="3.40.430.10">
    <property type="entry name" value="Dihydrofolate Reductase, subunit A"/>
    <property type="match status" value="1"/>
</dbReference>
<evidence type="ECO:0000256" key="3">
    <source>
        <dbReference type="ARBA" id="ARBA00023002"/>
    </source>
</evidence>
<proteinExistence type="predicted"/>
<dbReference type="RefSeq" id="WP_259477695.1">
    <property type="nucleotide sequence ID" value="NZ_BAAAQY010000001.1"/>
</dbReference>